<comment type="caution">
    <text evidence="1">The sequence shown here is derived from an EMBL/GenBank/DDBJ whole genome shotgun (WGS) entry which is preliminary data.</text>
</comment>
<name>A0A9D3WR59_9SAUR</name>
<dbReference type="Proteomes" id="UP000827986">
    <property type="component" value="Unassembled WGS sequence"/>
</dbReference>
<proteinExistence type="predicted"/>
<sequence>MDIMTAITLMRSCLDFFVAYRNNGFVDTITAAKEMEENLGVEPVLEETHNQKKKRQFGYEGRDEVMGSLEEKFKREVFYSLIDTA</sequence>
<accession>A0A9D3WR59</accession>
<dbReference type="EMBL" id="JAHDVG010000487">
    <property type="protein sequence ID" value="KAH1166474.1"/>
    <property type="molecule type" value="Genomic_DNA"/>
</dbReference>
<gene>
    <name evidence="1" type="ORF">KIL84_015646</name>
</gene>
<evidence type="ECO:0000313" key="2">
    <source>
        <dbReference type="Proteomes" id="UP000827986"/>
    </source>
</evidence>
<keyword evidence="2" id="KW-1185">Reference proteome</keyword>
<evidence type="ECO:0000313" key="1">
    <source>
        <dbReference type="EMBL" id="KAH1166474.1"/>
    </source>
</evidence>
<dbReference type="AlphaFoldDB" id="A0A9D3WR59"/>
<organism evidence="1 2">
    <name type="scientific">Mauremys mutica</name>
    <name type="common">yellowpond turtle</name>
    <dbReference type="NCBI Taxonomy" id="74926"/>
    <lineage>
        <taxon>Eukaryota</taxon>
        <taxon>Metazoa</taxon>
        <taxon>Chordata</taxon>
        <taxon>Craniata</taxon>
        <taxon>Vertebrata</taxon>
        <taxon>Euteleostomi</taxon>
        <taxon>Archelosauria</taxon>
        <taxon>Testudinata</taxon>
        <taxon>Testudines</taxon>
        <taxon>Cryptodira</taxon>
        <taxon>Durocryptodira</taxon>
        <taxon>Testudinoidea</taxon>
        <taxon>Geoemydidae</taxon>
        <taxon>Geoemydinae</taxon>
        <taxon>Mauremys</taxon>
    </lineage>
</organism>
<protein>
    <submittedName>
        <fullName evidence="1">Uncharacterized protein</fullName>
    </submittedName>
</protein>
<reference evidence="1" key="1">
    <citation type="submission" date="2021-09" db="EMBL/GenBank/DDBJ databases">
        <title>The genome of Mauremys mutica provides insights into the evolution of semi-aquatic lifestyle.</title>
        <authorList>
            <person name="Gong S."/>
            <person name="Gao Y."/>
        </authorList>
    </citation>
    <scope>NUCLEOTIDE SEQUENCE</scope>
    <source>
        <strain evidence="1">MM-2020</strain>
        <tissue evidence="1">Muscle</tissue>
    </source>
</reference>